<evidence type="ECO:0000313" key="2">
    <source>
        <dbReference type="EMBL" id="CAK9024151.1"/>
    </source>
</evidence>
<dbReference type="Proteomes" id="UP001642484">
    <property type="component" value="Unassembled WGS sequence"/>
</dbReference>
<accession>A0ABP0KBG9</accession>
<protein>
    <submittedName>
        <fullName evidence="2">Uncharacterized protein</fullName>
    </submittedName>
</protein>
<reference evidence="2 3" key="1">
    <citation type="submission" date="2024-02" db="EMBL/GenBank/DDBJ databases">
        <authorList>
            <person name="Chen Y."/>
            <person name="Shah S."/>
            <person name="Dougan E. K."/>
            <person name="Thang M."/>
            <person name="Chan C."/>
        </authorList>
    </citation>
    <scope>NUCLEOTIDE SEQUENCE [LARGE SCALE GENOMIC DNA]</scope>
</reference>
<dbReference type="EMBL" id="CAXAMN010008147">
    <property type="protein sequence ID" value="CAK9024151.1"/>
    <property type="molecule type" value="Genomic_DNA"/>
</dbReference>
<feature type="coiled-coil region" evidence="1">
    <location>
        <begin position="23"/>
        <end position="83"/>
    </location>
</feature>
<organism evidence="2 3">
    <name type="scientific">Durusdinium trenchii</name>
    <dbReference type="NCBI Taxonomy" id="1381693"/>
    <lineage>
        <taxon>Eukaryota</taxon>
        <taxon>Sar</taxon>
        <taxon>Alveolata</taxon>
        <taxon>Dinophyceae</taxon>
        <taxon>Suessiales</taxon>
        <taxon>Symbiodiniaceae</taxon>
        <taxon>Durusdinium</taxon>
    </lineage>
</organism>
<keyword evidence="1" id="KW-0175">Coiled coil</keyword>
<comment type="caution">
    <text evidence="2">The sequence shown here is derived from an EMBL/GenBank/DDBJ whole genome shotgun (WGS) entry which is preliminary data.</text>
</comment>
<sequence length="98" mass="11723">MLFPWTPKDTRRKHAEPSLKPTCRYLQAHAKQAERDLAREREKLWKEVEAERTSLHAEFDVERAAMRKERRRLAENADRQRREGLPTQFWPILLAVSS</sequence>
<name>A0ABP0KBG9_9DINO</name>
<evidence type="ECO:0000256" key="1">
    <source>
        <dbReference type="SAM" id="Coils"/>
    </source>
</evidence>
<keyword evidence="3" id="KW-1185">Reference proteome</keyword>
<proteinExistence type="predicted"/>
<gene>
    <name evidence="2" type="ORF">CCMP2556_LOCUS15515</name>
</gene>
<evidence type="ECO:0000313" key="3">
    <source>
        <dbReference type="Proteomes" id="UP001642484"/>
    </source>
</evidence>